<protein>
    <submittedName>
        <fullName evidence="1">Uncharacterized protein</fullName>
    </submittedName>
</protein>
<accession>A0ABV0P946</accession>
<dbReference type="EMBL" id="JAHRIO010064910">
    <property type="protein sequence ID" value="MEQ2179961.1"/>
    <property type="molecule type" value="Genomic_DNA"/>
</dbReference>
<evidence type="ECO:0000313" key="1">
    <source>
        <dbReference type="EMBL" id="MEQ2179961.1"/>
    </source>
</evidence>
<gene>
    <name evidence="1" type="ORF">GOODEAATRI_030700</name>
</gene>
<comment type="caution">
    <text evidence="1">The sequence shown here is derived from an EMBL/GenBank/DDBJ whole genome shotgun (WGS) entry which is preliminary data.</text>
</comment>
<evidence type="ECO:0000313" key="2">
    <source>
        <dbReference type="Proteomes" id="UP001476798"/>
    </source>
</evidence>
<name>A0ABV0P946_9TELE</name>
<proteinExistence type="predicted"/>
<sequence>MEHFTVNFEPQRQALAVVDFIKPAVCTCSSQSAAPTGTSLSHAPSQTVRDPLAIITAIHSGPAPSTSPHCQLHPGLKILRTSEEP</sequence>
<reference evidence="1 2" key="1">
    <citation type="submission" date="2021-06" db="EMBL/GenBank/DDBJ databases">
        <authorList>
            <person name="Palmer J.M."/>
        </authorList>
    </citation>
    <scope>NUCLEOTIDE SEQUENCE [LARGE SCALE GENOMIC DNA]</scope>
    <source>
        <strain evidence="1 2">GA_2019</strain>
        <tissue evidence="1">Muscle</tissue>
    </source>
</reference>
<dbReference type="Proteomes" id="UP001476798">
    <property type="component" value="Unassembled WGS sequence"/>
</dbReference>
<organism evidence="1 2">
    <name type="scientific">Goodea atripinnis</name>
    <dbReference type="NCBI Taxonomy" id="208336"/>
    <lineage>
        <taxon>Eukaryota</taxon>
        <taxon>Metazoa</taxon>
        <taxon>Chordata</taxon>
        <taxon>Craniata</taxon>
        <taxon>Vertebrata</taxon>
        <taxon>Euteleostomi</taxon>
        <taxon>Actinopterygii</taxon>
        <taxon>Neopterygii</taxon>
        <taxon>Teleostei</taxon>
        <taxon>Neoteleostei</taxon>
        <taxon>Acanthomorphata</taxon>
        <taxon>Ovalentaria</taxon>
        <taxon>Atherinomorphae</taxon>
        <taxon>Cyprinodontiformes</taxon>
        <taxon>Goodeidae</taxon>
        <taxon>Goodea</taxon>
    </lineage>
</organism>
<keyword evidence="2" id="KW-1185">Reference proteome</keyword>